<dbReference type="RefSeq" id="WP_369615487.1">
    <property type="nucleotide sequence ID" value="NZ_AP031573.1"/>
</dbReference>
<accession>A0AAT9H4B7</accession>
<protein>
    <submittedName>
        <fullName evidence="2">Uncharacterized protein</fullName>
    </submittedName>
</protein>
<reference evidence="2" key="1">
    <citation type="submission" date="2024-05" db="EMBL/GenBank/DDBJ databases">
        <title>Whole-Genome Sequence of CFS9, a Potential Fish Probiotic Isolated from the Body Surface of Silurus asotus.</title>
        <authorList>
            <person name="Kojima M."/>
            <person name="Tobioka K."/>
            <person name="Yokota K."/>
            <person name="Nakatani H."/>
            <person name="Hori K."/>
            <person name="Tamaru Y."/>
            <person name="Okazaki F."/>
        </authorList>
    </citation>
    <scope>NUCLEOTIDE SEQUENCE</scope>
    <source>
        <strain evidence="2">CFS9</strain>
    </source>
</reference>
<organism evidence="2">
    <name type="scientific">Flavobacterium sp. CFS9</name>
    <dbReference type="NCBI Taxonomy" id="3143118"/>
    <lineage>
        <taxon>Bacteria</taxon>
        <taxon>Pseudomonadati</taxon>
        <taxon>Bacteroidota</taxon>
        <taxon>Flavobacteriia</taxon>
        <taxon>Flavobacteriales</taxon>
        <taxon>Flavobacteriaceae</taxon>
        <taxon>Flavobacterium</taxon>
    </lineage>
</organism>
<feature type="transmembrane region" description="Helical" evidence="1">
    <location>
        <begin position="40"/>
        <end position="64"/>
    </location>
</feature>
<evidence type="ECO:0000256" key="1">
    <source>
        <dbReference type="SAM" id="Phobius"/>
    </source>
</evidence>
<feature type="transmembrane region" description="Helical" evidence="1">
    <location>
        <begin position="12"/>
        <end position="34"/>
    </location>
</feature>
<sequence>MQKDNSMLKSDILLGIIALIASVLAGASLIIYFYTFNTDLFVAIFFGMATFYLGAFAMALSLIGMNIEKKKNSSILIPRIGFILGVINVTIVMGHYFVFALSNMHLGK</sequence>
<keyword evidence="1" id="KW-0812">Transmembrane</keyword>
<feature type="transmembrane region" description="Helical" evidence="1">
    <location>
        <begin position="76"/>
        <end position="98"/>
    </location>
</feature>
<evidence type="ECO:0000313" key="2">
    <source>
        <dbReference type="EMBL" id="BFM44362.1"/>
    </source>
</evidence>
<keyword evidence="1" id="KW-0472">Membrane</keyword>
<proteinExistence type="predicted"/>
<dbReference type="AlphaFoldDB" id="A0AAT9H4B7"/>
<name>A0AAT9H4B7_9FLAO</name>
<gene>
    <name evidence="2" type="ORF">CFS9_30030</name>
</gene>
<dbReference type="EMBL" id="AP031573">
    <property type="protein sequence ID" value="BFM44362.1"/>
    <property type="molecule type" value="Genomic_DNA"/>
</dbReference>
<keyword evidence="1" id="KW-1133">Transmembrane helix</keyword>